<name>A0A402BLK2_9CHLR</name>
<feature type="region of interest" description="Disordered" evidence="1">
    <location>
        <begin position="315"/>
        <end position="336"/>
    </location>
</feature>
<dbReference type="EMBL" id="BIFT01000004">
    <property type="protein sequence ID" value="GCE32224.1"/>
    <property type="molecule type" value="Genomic_DNA"/>
</dbReference>
<dbReference type="OrthoDB" id="10006348at2"/>
<dbReference type="Proteomes" id="UP000287171">
    <property type="component" value="Unassembled WGS sequence"/>
</dbReference>
<reference evidence="3" key="1">
    <citation type="submission" date="2018-12" db="EMBL/GenBank/DDBJ databases">
        <title>Tengunoibacter tsumagoiensis gen. nov., sp. nov., Dictyobacter kobayashii sp. nov., D. alpinus sp. nov., and D. joshuensis sp. nov. and description of Dictyobacteraceae fam. nov. within the order Ktedonobacterales isolated from Tengu-no-mugimeshi.</title>
        <authorList>
            <person name="Wang C.M."/>
            <person name="Zheng Y."/>
            <person name="Sakai Y."/>
            <person name="Toyoda A."/>
            <person name="Minakuchi Y."/>
            <person name="Abe K."/>
            <person name="Yokota A."/>
            <person name="Yabe S."/>
        </authorList>
    </citation>
    <scope>NUCLEOTIDE SEQUENCE [LARGE SCALE GENOMIC DNA]</scope>
    <source>
        <strain evidence="3">Uno16</strain>
    </source>
</reference>
<protein>
    <submittedName>
        <fullName evidence="2">Uncharacterized protein</fullName>
    </submittedName>
</protein>
<feature type="compositionally biased region" description="Basic and acidic residues" evidence="1">
    <location>
        <begin position="28"/>
        <end position="39"/>
    </location>
</feature>
<sequence length="336" mass="38409">MPKKTTRSTTPQGEDQPPQRRHAGRPARTPEEREAAKERRIVRSQKGRLLFQPGDPHALDVQFREARNYRHLIAAKIETIQAISADLSNSLDTASMDIARQEGELKAFLWSKYRDHKHRDHILATFLAMRRARLLGRLEAAHMALELATELLANDDQLFSDLRAAVEQQHQAAAAAGQIGQDHTTFLFRLTGPDEGTVHEEIAAIQADLATAQRQEAALIDNRRIYGDSQVTRQRLAEFNEQIKVLRAAISPATGWYEMYYIEKVQISREARKYLREGKEIPPEIDPIEGVVYGPYLKYRWQEETNGPQYTIQMGRLEESSPQDSQEPMSDPWPHL</sequence>
<dbReference type="RefSeq" id="WP_126632213.1">
    <property type="nucleotide sequence ID" value="NZ_BIFT01000004.1"/>
</dbReference>
<feature type="region of interest" description="Disordered" evidence="1">
    <location>
        <begin position="1"/>
        <end position="39"/>
    </location>
</feature>
<evidence type="ECO:0000313" key="3">
    <source>
        <dbReference type="Proteomes" id="UP000287171"/>
    </source>
</evidence>
<evidence type="ECO:0000313" key="2">
    <source>
        <dbReference type="EMBL" id="GCE32224.1"/>
    </source>
</evidence>
<gene>
    <name evidence="2" type="ORF">KDA_77080</name>
</gene>
<keyword evidence="3" id="KW-1185">Reference proteome</keyword>
<evidence type="ECO:0000256" key="1">
    <source>
        <dbReference type="SAM" id="MobiDB-lite"/>
    </source>
</evidence>
<dbReference type="AlphaFoldDB" id="A0A402BLK2"/>
<proteinExistence type="predicted"/>
<accession>A0A402BLK2</accession>
<comment type="caution">
    <text evidence="2">The sequence shown here is derived from an EMBL/GenBank/DDBJ whole genome shotgun (WGS) entry which is preliminary data.</text>
</comment>
<organism evidence="2 3">
    <name type="scientific">Dictyobacter alpinus</name>
    <dbReference type="NCBI Taxonomy" id="2014873"/>
    <lineage>
        <taxon>Bacteria</taxon>
        <taxon>Bacillati</taxon>
        <taxon>Chloroflexota</taxon>
        <taxon>Ktedonobacteria</taxon>
        <taxon>Ktedonobacterales</taxon>
        <taxon>Dictyobacteraceae</taxon>
        <taxon>Dictyobacter</taxon>
    </lineage>
</organism>